<dbReference type="GeneID" id="103512332"/>
<dbReference type="PANTHER" id="PTHR43903">
    <property type="entry name" value="NEUROLIGIN"/>
    <property type="match status" value="1"/>
</dbReference>
<dbReference type="InterPro" id="IPR019819">
    <property type="entry name" value="Carboxylesterase_B_CS"/>
</dbReference>
<dbReference type="InterPro" id="IPR029058">
    <property type="entry name" value="AB_hydrolase_fold"/>
</dbReference>
<gene>
    <name evidence="7" type="primary">LOC103512332</name>
</gene>
<dbReference type="PaxDb" id="121845-A0A3Q0IZK8"/>
<evidence type="ECO:0000313" key="7">
    <source>
        <dbReference type="RefSeq" id="XP_026681639.1"/>
    </source>
</evidence>
<dbReference type="SUPFAM" id="SSF53474">
    <property type="entry name" value="alpha/beta-Hydrolases"/>
    <property type="match status" value="2"/>
</dbReference>
<keyword evidence="3" id="KW-0325">Glycoprotein</keyword>
<reference evidence="7" key="1">
    <citation type="submission" date="2025-08" db="UniProtKB">
        <authorList>
            <consortium name="RefSeq"/>
        </authorList>
    </citation>
    <scope>IDENTIFICATION</scope>
</reference>
<sequence length="826" mass="88971">MTTLKWRLPSALGGFLVLALLYTPTASLSRQKRIVGGHPADPPPDANLNDVADTPDAWGVIVDKPVVFVDDDVQSARIFGASEGNKYYAFRGIPYAEPPLNEFRFQRPKRRYLDGDIHAVKNGNPCLQPSPNDPKKVVGDEDCLTLNVYTPKVTYRPKRRYLDGDIHAVKNGNPCLQPSPNDPKKVVGDEDCLTLNVYTPKIPTQNDPNPELLPVIFWIHGGGYRRGSGLQYDPNDLVMKNTVVVTVQYRLGSLGFLSSKQKDLPGNVGLLDIASALHWTRHYIQNFGGDPNKITTAGQGSGASAAMLLSLSKLTSSWVQGIVAMSGSALSSFAVDYRPEESYKNVTRKSTVCSDMTGVELVKCLQELSPEEIVLSDTDIESSNIQNGGFVSGLAELLTPGPVVEGEDDEWFLPNLLENSAMDLITSTNKTDKIPMLTGVTKQETGTGVKGGFRMDIVGLLSNTTNFLTDGLPNKLLHANKGLLNNIQLGNALKKLFSNVDYLTGISKSIEAVNSELDKVVQLTTDSLFNLPMFLTSKVWSLTSKTFVYSFEHLPQRSTASHFLTGLPLIRGSDELKKPEISHGEDLIYLFDAKSLDGNSQVHKISNSDDMQIRNMFTSLVAEFARSGTPQLPNSNVKWSPFSAQNSEFLVLSKTPRMDKEFRHCQMALWEGLAEVLQSQKCSLLNLQKLLGTEKGLLGGLTGVNSAGKRVDLLGGLTGGENNLVGGLTGGLTGGNGGLLNLGGKPPQQQGGGNGGLLNLGGQQPPKQQGGNMQRPPVQNQGLLGTGLLGGGLKSAQDQPEGTNNQVGSGNFGNPGPTKPKLLGIL</sequence>
<dbReference type="RefSeq" id="XP_026681639.1">
    <property type="nucleotide sequence ID" value="XM_026825838.1"/>
</dbReference>
<dbReference type="STRING" id="121845.A0A3Q0IZK8"/>
<feature type="compositionally biased region" description="Gly residues" evidence="4">
    <location>
        <begin position="750"/>
        <end position="759"/>
    </location>
</feature>
<comment type="similarity">
    <text evidence="1">Belongs to the type-B carboxylesterase/lipase family.</text>
</comment>
<feature type="compositionally biased region" description="Polar residues" evidence="4">
    <location>
        <begin position="796"/>
        <end position="809"/>
    </location>
</feature>
<accession>A0A3Q0IZK8</accession>
<dbReference type="InterPro" id="IPR051093">
    <property type="entry name" value="Neuroligin/BSAL"/>
</dbReference>
<feature type="compositionally biased region" description="Low complexity" evidence="4">
    <location>
        <begin position="760"/>
        <end position="772"/>
    </location>
</feature>
<feature type="domain" description="Carboxylesterase type B" evidence="5">
    <location>
        <begin position="83"/>
        <end position="154"/>
    </location>
</feature>
<evidence type="ECO:0000256" key="4">
    <source>
        <dbReference type="SAM" id="MobiDB-lite"/>
    </source>
</evidence>
<dbReference type="Pfam" id="PF00135">
    <property type="entry name" value="COesterase"/>
    <property type="match status" value="2"/>
</dbReference>
<dbReference type="InterPro" id="IPR002018">
    <property type="entry name" value="CarbesteraseB"/>
</dbReference>
<name>A0A3Q0IZK8_DIACI</name>
<proteinExistence type="inferred from homology"/>
<evidence type="ECO:0000256" key="2">
    <source>
        <dbReference type="ARBA" id="ARBA00022729"/>
    </source>
</evidence>
<evidence type="ECO:0000313" key="6">
    <source>
        <dbReference type="Proteomes" id="UP000079169"/>
    </source>
</evidence>
<evidence type="ECO:0000259" key="5">
    <source>
        <dbReference type="Pfam" id="PF00135"/>
    </source>
</evidence>
<dbReference type="AlphaFoldDB" id="A0A3Q0IZK8"/>
<dbReference type="Gene3D" id="3.40.50.1820">
    <property type="entry name" value="alpha/beta hydrolase"/>
    <property type="match status" value="2"/>
</dbReference>
<dbReference type="PROSITE" id="PS00941">
    <property type="entry name" value="CARBOXYLESTERASE_B_2"/>
    <property type="match status" value="2"/>
</dbReference>
<feature type="compositionally biased region" description="Gly residues" evidence="4">
    <location>
        <begin position="784"/>
        <end position="793"/>
    </location>
</feature>
<evidence type="ECO:0000256" key="3">
    <source>
        <dbReference type="ARBA" id="ARBA00023180"/>
    </source>
</evidence>
<feature type="domain" description="Carboxylesterase type B" evidence="5">
    <location>
        <begin position="163"/>
        <end position="670"/>
    </location>
</feature>
<dbReference type="KEGG" id="dci:103512332"/>
<evidence type="ECO:0000256" key="1">
    <source>
        <dbReference type="ARBA" id="ARBA00005964"/>
    </source>
</evidence>
<keyword evidence="2" id="KW-0732">Signal</keyword>
<feature type="region of interest" description="Disordered" evidence="4">
    <location>
        <begin position="746"/>
        <end position="826"/>
    </location>
</feature>
<protein>
    <submittedName>
        <fullName evidence="7">Carboxylesterase 1E</fullName>
    </submittedName>
</protein>
<organism evidence="6 7">
    <name type="scientific">Diaphorina citri</name>
    <name type="common">Asian citrus psyllid</name>
    <dbReference type="NCBI Taxonomy" id="121845"/>
    <lineage>
        <taxon>Eukaryota</taxon>
        <taxon>Metazoa</taxon>
        <taxon>Ecdysozoa</taxon>
        <taxon>Arthropoda</taxon>
        <taxon>Hexapoda</taxon>
        <taxon>Insecta</taxon>
        <taxon>Pterygota</taxon>
        <taxon>Neoptera</taxon>
        <taxon>Paraneoptera</taxon>
        <taxon>Hemiptera</taxon>
        <taxon>Sternorrhyncha</taxon>
        <taxon>Psylloidea</taxon>
        <taxon>Psyllidae</taxon>
        <taxon>Diaphorininae</taxon>
        <taxon>Diaphorina</taxon>
    </lineage>
</organism>
<keyword evidence="6" id="KW-1185">Reference proteome</keyword>
<dbReference type="Proteomes" id="UP000079169">
    <property type="component" value="Unplaced"/>
</dbReference>